<dbReference type="InterPro" id="IPR002464">
    <property type="entry name" value="DNA/RNA_helicase_DEAH_CS"/>
</dbReference>
<evidence type="ECO:0000313" key="15">
    <source>
        <dbReference type="Proteomes" id="UP000054886"/>
    </source>
</evidence>
<evidence type="ECO:0000256" key="5">
    <source>
        <dbReference type="ARBA" id="ARBA00022801"/>
    </source>
</evidence>
<evidence type="ECO:0000256" key="10">
    <source>
        <dbReference type="ARBA" id="ARBA00047984"/>
    </source>
</evidence>
<evidence type="ECO:0000256" key="6">
    <source>
        <dbReference type="ARBA" id="ARBA00022806"/>
    </source>
</evidence>
<evidence type="ECO:0000256" key="9">
    <source>
        <dbReference type="ARBA" id="ARBA00023242"/>
    </source>
</evidence>
<dbReference type="InterPro" id="IPR027417">
    <property type="entry name" value="P-loop_NTPase"/>
</dbReference>
<dbReference type="InterPro" id="IPR001650">
    <property type="entry name" value="Helicase_C-like"/>
</dbReference>
<dbReference type="FunFam" id="3.40.50.300:FF:000637">
    <property type="entry name" value="ATP-dependent RNA helicase DHX37/DHR1"/>
    <property type="match status" value="1"/>
</dbReference>
<keyword evidence="8" id="KW-0694">RNA-binding</keyword>
<dbReference type="FunFam" id="3.40.50.300:FF:003770">
    <property type="entry name" value="ATP-dependent RNA helicase DHR1, putative"/>
    <property type="match status" value="1"/>
</dbReference>
<feature type="compositionally biased region" description="Acidic residues" evidence="11">
    <location>
        <begin position="731"/>
        <end position="760"/>
    </location>
</feature>
<name>A0A0W0DJY9_CANGB</name>
<feature type="compositionally biased region" description="Basic and acidic residues" evidence="11">
    <location>
        <begin position="34"/>
        <end position="50"/>
    </location>
</feature>
<dbReference type="InterPro" id="IPR048333">
    <property type="entry name" value="HA2_WH"/>
</dbReference>
<keyword evidence="7" id="KW-0067">ATP-binding</keyword>
<evidence type="ECO:0000256" key="11">
    <source>
        <dbReference type="SAM" id="MobiDB-lite"/>
    </source>
</evidence>
<dbReference type="GO" id="GO:0000462">
    <property type="term" value="P:maturation of SSU-rRNA from tricistronic rRNA transcript (SSU-rRNA, 5.8S rRNA, LSU-rRNA)"/>
    <property type="evidence" value="ECO:0007669"/>
    <property type="project" value="EnsemblFungi"/>
</dbReference>
<keyword evidence="6 14" id="KW-0347">Helicase</keyword>
<feature type="domain" description="Helicase ATP-binding" evidence="12">
    <location>
        <begin position="440"/>
        <end position="619"/>
    </location>
</feature>
<evidence type="ECO:0000256" key="3">
    <source>
        <dbReference type="ARBA" id="ARBA00012552"/>
    </source>
</evidence>
<organism evidence="14 15">
    <name type="scientific">Candida glabrata</name>
    <name type="common">Yeast</name>
    <name type="synonym">Torulopsis glabrata</name>
    <dbReference type="NCBI Taxonomy" id="5478"/>
    <lineage>
        <taxon>Eukaryota</taxon>
        <taxon>Fungi</taxon>
        <taxon>Dikarya</taxon>
        <taxon>Ascomycota</taxon>
        <taxon>Saccharomycotina</taxon>
        <taxon>Saccharomycetes</taxon>
        <taxon>Saccharomycetales</taxon>
        <taxon>Saccharomycetaceae</taxon>
        <taxon>Nakaseomyces</taxon>
    </lineage>
</organism>
<dbReference type="Gene3D" id="1.20.120.1080">
    <property type="match status" value="1"/>
</dbReference>
<dbReference type="Proteomes" id="UP000054886">
    <property type="component" value="Unassembled WGS sequence"/>
</dbReference>
<dbReference type="InterPro" id="IPR014001">
    <property type="entry name" value="Helicase_ATP-bd"/>
</dbReference>
<keyword evidence="5" id="KW-0378">Hydrolase</keyword>
<dbReference type="PROSITE" id="PS51192">
    <property type="entry name" value="HELICASE_ATP_BIND_1"/>
    <property type="match status" value="1"/>
</dbReference>
<dbReference type="Pfam" id="PF00271">
    <property type="entry name" value="Helicase_C"/>
    <property type="match status" value="1"/>
</dbReference>
<reference evidence="14 15" key="1">
    <citation type="submission" date="2015-10" db="EMBL/GenBank/DDBJ databases">
        <title>Draft genomes sequences of Candida glabrata isolates 1A, 1B, 2A, 2B, 3A and 3B.</title>
        <authorList>
            <person name="Haavelsrud O.E."/>
            <person name="Gaustad P."/>
        </authorList>
    </citation>
    <scope>NUCLEOTIDE SEQUENCE [LARGE SCALE GENOMIC DNA]</scope>
    <source>
        <strain evidence="14">910700640</strain>
    </source>
</reference>
<dbReference type="Gene3D" id="3.40.50.300">
    <property type="entry name" value="P-loop containing nucleotide triphosphate hydrolases"/>
    <property type="match status" value="2"/>
</dbReference>
<feature type="compositionally biased region" description="Acidic residues" evidence="11">
    <location>
        <begin position="186"/>
        <end position="212"/>
    </location>
</feature>
<dbReference type="GO" id="GO:0016787">
    <property type="term" value="F:hydrolase activity"/>
    <property type="evidence" value="ECO:0007669"/>
    <property type="project" value="UniProtKB-KW"/>
</dbReference>
<accession>A0A0W0DJY9</accession>
<keyword evidence="9" id="KW-0539">Nucleus</keyword>
<dbReference type="InterPro" id="IPR011545">
    <property type="entry name" value="DEAD/DEAH_box_helicase_dom"/>
</dbReference>
<evidence type="ECO:0000259" key="13">
    <source>
        <dbReference type="PROSITE" id="PS51194"/>
    </source>
</evidence>
<dbReference type="VEuPathDB" id="FungiDB:GWK60_K03663"/>
<feature type="region of interest" description="Disordered" evidence="11">
    <location>
        <begin position="269"/>
        <end position="350"/>
    </location>
</feature>
<dbReference type="Pfam" id="PF04408">
    <property type="entry name" value="WHD_HA2"/>
    <property type="match status" value="1"/>
</dbReference>
<feature type="compositionally biased region" description="Acidic residues" evidence="11">
    <location>
        <begin position="277"/>
        <end position="303"/>
    </location>
</feature>
<dbReference type="PANTHER" id="PTHR18934:SF99">
    <property type="entry name" value="ATP-DEPENDENT RNA HELICASE DHX37-RELATED"/>
    <property type="match status" value="1"/>
</dbReference>
<evidence type="ECO:0000256" key="7">
    <source>
        <dbReference type="ARBA" id="ARBA00022840"/>
    </source>
</evidence>
<dbReference type="Pfam" id="PF00270">
    <property type="entry name" value="DEAD"/>
    <property type="match status" value="1"/>
</dbReference>
<dbReference type="SUPFAM" id="SSF52540">
    <property type="entry name" value="P-loop containing nucleoside triphosphate hydrolases"/>
    <property type="match status" value="1"/>
</dbReference>
<dbReference type="EMBL" id="LLZZ01000172">
    <property type="protein sequence ID" value="KTA96589.1"/>
    <property type="molecule type" value="Genomic_DNA"/>
</dbReference>
<evidence type="ECO:0000256" key="2">
    <source>
        <dbReference type="ARBA" id="ARBA00008792"/>
    </source>
</evidence>
<keyword evidence="4" id="KW-0547">Nucleotide-binding</keyword>
<feature type="compositionally biased region" description="Basic and acidic residues" evidence="11">
    <location>
        <begin position="164"/>
        <end position="179"/>
    </location>
</feature>
<evidence type="ECO:0000256" key="8">
    <source>
        <dbReference type="ARBA" id="ARBA00022884"/>
    </source>
</evidence>
<dbReference type="PANTHER" id="PTHR18934">
    <property type="entry name" value="ATP-DEPENDENT RNA HELICASE"/>
    <property type="match status" value="1"/>
</dbReference>
<feature type="compositionally biased region" description="Basic and acidic residues" evidence="11">
    <location>
        <begin position="304"/>
        <end position="313"/>
    </location>
</feature>
<sequence length="1295" mass="147904">MGTYRKRFNEKARAGQMAKLKELKRVRNKQFLRHLDDGSEEAKDEKKQVEDTNSVLLKPMTEEEKEIKKRKLEELFTPKESKVSRTKKKRLEKFIEHQLKREEKKELIGKLQDYKIDTSLLTSSKKLGQGRQTKKERFAEALELEKQGRASELTKDILYEEHDVKEWEGIEGEPKKRTPDYTYSDSDQDLSDNDNESGISNDDDEANDEEDFESKFGNTASSFIDRRPASTGGMGGGFGFGFANVTKVKPLKQTSKKKYNWKQKVAMEEMKRKNVEDMDDFDTSSETDGTDFDSEDNDADQSMEGDHSEHNNEDREDESSDKEVSSEQEHSGDSSSEISDLTDGIENTEKKNVAEEFKSWANNEIRRLEGRDVDVEMPSLSFKVEPTFRPEDMDDGLKQTHIPIDEGLKRKAFFVNVERKPEIMAQRLNLPVVAEEHTIMEAIHHNDVVIICGETGSGKTTQVPQFLYESGYGSPDSTEHGGMIGITQPRRVAAVSMAERVSNELGNHGDKVAYQIRFDSTSKEDTRVKFMTDGVLLRELMEDFLLSKYSAIIIDEAHERNINTDILIGMLSRCVKLRAKKNNEDPKRYNKLKLVIMSATLRVSDFSENSSLFSSPPPILKIEARQFPVSVHFNRKTAFNYADEAFRKTCKIHQRLPPGAILIFMTGQNEITAMVKKLRKRFPFKTKNKSLALEFEATKVKVDPRTAAMEEEDIDLTVHDKDEKRFLEDIEYENENENVTDDNSDDEEGFDEELTDDQTPDDPLYVLPLYSLLPTKEQMKVFESPPKGSRMCIVATNVAETSLTIPGVRYVVDCGRVKERKYNNSNGVQSFEVGWVSKASADQRSGRAGRTGPGHCYRLYSSAVFDRDFEQFSKPEILRMPVESVVLQMKSMAIHNIVNFPFPTPPDKESLKKAIELLQYLGALDDKEKVTEDGKKMSLFPLSPRFSKMLLVSNEHGCMPYIVSIISALSVGDPFLTEQELGIQQAQVVKRDDGNESAQLEFIDSQEVERVKNLRNKFYKSRVKFSKLDKYSDVFKLLSVTCAWNYVPNKQRDDFVRSNFLRRKVMDEIEKLRRQLTYIVKSNTSKESIAINITNEDLRTDLPSEIQLKMLKQMICVGFIDKVAIRADALYPEEAKITNRTVINKIPYLPVMGKLANDVNDSFVYIHPSSMINNIGELPPKFIVYNTLNLSANNVTRLVPLCDIKSTPLANVARKGMLLSYSKPITGQGLKVINIAPTERYCYVVPRFGSQKDSDLQVGWDLNPIPVHQVKQNGVWTVDKFITNKNYKNAEHQRK</sequence>
<evidence type="ECO:0000256" key="4">
    <source>
        <dbReference type="ARBA" id="ARBA00022741"/>
    </source>
</evidence>
<dbReference type="SMART" id="SM00847">
    <property type="entry name" value="HA2"/>
    <property type="match status" value="1"/>
</dbReference>
<comment type="catalytic activity">
    <reaction evidence="10">
        <text>ATP + H2O = ADP + phosphate + H(+)</text>
        <dbReference type="Rhea" id="RHEA:13065"/>
        <dbReference type="ChEBI" id="CHEBI:15377"/>
        <dbReference type="ChEBI" id="CHEBI:15378"/>
        <dbReference type="ChEBI" id="CHEBI:30616"/>
        <dbReference type="ChEBI" id="CHEBI:43474"/>
        <dbReference type="ChEBI" id="CHEBI:456216"/>
        <dbReference type="EC" id="3.6.4.13"/>
    </reaction>
</comment>
<dbReference type="CDD" id="cd17982">
    <property type="entry name" value="DEXHc_DHX37"/>
    <property type="match status" value="1"/>
</dbReference>
<dbReference type="PROSITE" id="PS00690">
    <property type="entry name" value="DEAH_ATP_HELICASE"/>
    <property type="match status" value="1"/>
</dbReference>
<dbReference type="GO" id="GO:0003724">
    <property type="term" value="F:RNA helicase activity"/>
    <property type="evidence" value="ECO:0007669"/>
    <property type="project" value="UniProtKB-EC"/>
</dbReference>
<dbReference type="VEuPathDB" id="FungiDB:B1J91_K03795g"/>
<dbReference type="GO" id="GO:0005524">
    <property type="term" value="F:ATP binding"/>
    <property type="evidence" value="ECO:0007669"/>
    <property type="project" value="UniProtKB-KW"/>
</dbReference>
<evidence type="ECO:0000256" key="1">
    <source>
        <dbReference type="ARBA" id="ARBA00004604"/>
    </source>
</evidence>
<dbReference type="PROSITE" id="PS51194">
    <property type="entry name" value="HELICASE_CTER"/>
    <property type="match status" value="1"/>
</dbReference>
<dbReference type="CDD" id="cd18791">
    <property type="entry name" value="SF2_C_RHA"/>
    <property type="match status" value="1"/>
</dbReference>
<dbReference type="InterPro" id="IPR007502">
    <property type="entry name" value="Helicase-assoc_dom"/>
</dbReference>
<comment type="similarity">
    <text evidence="2">Belongs to the DEAD box helicase family. DEAH subfamily.</text>
</comment>
<feature type="region of interest" description="Disordered" evidence="11">
    <location>
        <begin position="731"/>
        <end position="761"/>
    </location>
</feature>
<proteinExistence type="inferred from homology"/>
<feature type="compositionally biased region" description="Basic and acidic residues" evidence="11">
    <location>
        <begin position="321"/>
        <end position="332"/>
    </location>
</feature>
<dbReference type="SMART" id="SM00490">
    <property type="entry name" value="HELICc"/>
    <property type="match status" value="1"/>
</dbReference>
<feature type="region of interest" description="Disordered" evidence="11">
    <location>
        <begin position="164"/>
        <end position="242"/>
    </location>
</feature>
<comment type="subcellular location">
    <subcellularLocation>
        <location evidence="1">Nucleus</location>
        <location evidence="1">Nucleolus</location>
    </subcellularLocation>
</comment>
<comment type="caution">
    <text evidence="14">The sequence shown here is derived from an EMBL/GenBank/DDBJ whole genome shotgun (WGS) entry which is preliminary data.</text>
</comment>
<dbReference type="VEuPathDB" id="FungiDB:CAGL0K03795g"/>
<gene>
    <name evidence="14" type="ORF">AO440_003415</name>
</gene>
<dbReference type="GO" id="GO:0032040">
    <property type="term" value="C:small-subunit processome"/>
    <property type="evidence" value="ECO:0007669"/>
    <property type="project" value="EnsemblFungi"/>
</dbReference>
<dbReference type="InterPro" id="IPR011709">
    <property type="entry name" value="DEAD-box_helicase_OB_fold"/>
</dbReference>
<dbReference type="VEuPathDB" id="FungiDB:GVI51_K03641"/>
<dbReference type="GO" id="GO:0003723">
    <property type="term" value="F:RNA binding"/>
    <property type="evidence" value="ECO:0007669"/>
    <property type="project" value="UniProtKB-KW"/>
</dbReference>
<dbReference type="EC" id="3.6.4.13" evidence="3"/>
<dbReference type="Pfam" id="PF07717">
    <property type="entry name" value="OB_NTP_bind"/>
    <property type="match status" value="1"/>
</dbReference>
<evidence type="ECO:0000259" key="12">
    <source>
        <dbReference type="PROSITE" id="PS51192"/>
    </source>
</evidence>
<feature type="region of interest" description="Disordered" evidence="11">
    <location>
        <begin position="34"/>
        <end position="61"/>
    </location>
</feature>
<dbReference type="SMART" id="SM00487">
    <property type="entry name" value="DEXDc"/>
    <property type="match status" value="1"/>
</dbReference>
<feature type="domain" description="Helicase C-terminal" evidence="13">
    <location>
        <begin position="722"/>
        <end position="893"/>
    </location>
</feature>
<dbReference type="Pfam" id="PF21010">
    <property type="entry name" value="HA2_C"/>
    <property type="match status" value="1"/>
</dbReference>
<evidence type="ECO:0000313" key="14">
    <source>
        <dbReference type="EMBL" id="KTA96589.1"/>
    </source>
</evidence>
<protein>
    <recommendedName>
        <fullName evidence="3">RNA helicase</fullName>
        <ecNumber evidence="3">3.6.4.13</ecNumber>
    </recommendedName>
</protein>